<reference evidence="7" key="1">
    <citation type="submission" date="2022-10" db="EMBL/GenBank/DDBJ databases">
        <authorList>
            <person name="Botero Cardona J."/>
        </authorList>
    </citation>
    <scope>NUCLEOTIDE SEQUENCE</scope>
    <source>
        <strain evidence="7">LMG 31819</strain>
        <strain evidence="8">R-53529</strain>
    </source>
</reference>
<dbReference type="PANTHER" id="PTHR30448:SF0">
    <property type="entry name" value="RNASE ADAPTER PROTEIN RAPZ"/>
    <property type="match status" value="1"/>
</dbReference>
<comment type="caution">
    <text evidence="7">The sequence shown here is derived from an EMBL/GenBank/DDBJ whole genome shotgun (WGS) entry which is preliminary data.</text>
</comment>
<evidence type="ECO:0000259" key="6">
    <source>
        <dbReference type="Pfam" id="PF22740"/>
    </source>
</evidence>
<keyword evidence="3 4" id="KW-0342">GTP-binding</keyword>
<keyword evidence="10" id="KW-1185">Reference proteome</keyword>
<dbReference type="NCBIfam" id="NF003828">
    <property type="entry name" value="PRK05416.1"/>
    <property type="match status" value="1"/>
</dbReference>
<dbReference type="InterPro" id="IPR027417">
    <property type="entry name" value="P-loop_NTPase"/>
</dbReference>
<proteinExistence type="inferred from homology"/>
<dbReference type="EMBL" id="CAMXCS010000002">
    <property type="protein sequence ID" value="CAI3945526.1"/>
    <property type="molecule type" value="Genomic_DNA"/>
</dbReference>
<dbReference type="PANTHER" id="PTHR30448">
    <property type="entry name" value="RNASE ADAPTER PROTEIN RAPZ"/>
    <property type="match status" value="1"/>
</dbReference>
<keyword evidence="2 4" id="KW-0067">ATP-binding</keyword>
<dbReference type="Pfam" id="PF03668">
    <property type="entry name" value="RapZ-like_N"/>
    <property type="match status" value="1"/>
</dbReference>
<dbReference type="InterPro" id="IPR005337">
    <property type="entry name" value="RapZ-like"/>
</dbReference>
<evidence type="ECO:0000313" key="7">
    <source>
        <dbReference type="EMBL" id="CAI3937924.1"/>
    </source>
</evidence>
<organism evidence="7 9">
    <name type="scientific">Commensalibacter communis</name>
    <dbReference type="NCBI Taxonomy" id="2972786"/>
    <lineage>
        <taxon>Bacteria</taxon>
        <taxon>Pseudomonadati</taxon>
        <taxon>Pseudomonadota</taxon>
        <taxon>Alphaproteobacteria</taxon>
        <taxon>Acetobacterales</taxon>
        <taxon>Acetobacteraceae</taxon>
    </lineage>
</organism>
<protein>
    <submittedName>
        <fullName evidence="7 8">Contains a P-loop ATPase domain (RapZ)</fullName>
    </submittedName>
</protein>
<evidence type="ECO:0000259" key="5">
    <source>
        <dbReference type="Pfam" id="PF03668"/>
    </source>
</evidence>
<feature type="binding site" evidence="4">
    <location>
        <begin position="20"/>
        <end position="27"/>
    </location>
    <ligand>
        <name>ATP</name>
        <dbReference type="ChEBI" id="CHEBI:30616"/>
    </ligand>
</feature>
<dbReference type="HAMAP" id="MF_00636">
    <property type="entry name" value="RapZ_like"/>
    <property type="match status" value="1"/>
</dbReference>
<accession>A0A9W4X9H3</accession>
<feature type="domain" description="RapZ-like N-terminal" evidence="5">
    <location>
        <begin position="15"/>
        <end position="161"/>
    </location>
</feature>
<evidence type="ECO:0000256" key="1">
    <source>
        <dbReference type="ARBA" id="ARBA00022741"/>
    </source>
</evidence>
<dbReference type="GO" id="GO:0005524">
    <property type="term" value="F:ATP binding"/>
    <property type="evidence" value="ECO:0007669"/>
    <property type="project" value="UniProtKB-UniRule"/>
</dbReference>
<dbReference type="Pfam" id="PF22740">
    <property type="entry name" value="PapZ_C"/>
    <property type="match status" value="1"/>
</dbReference>
<dbReference type="InterPro" id="IPR053930">
    <property type="entry name" value="RapZ-like_N"/>
</dbReference>
<feature type="domain" description="RapZ C-terminal" evidence="6">
    <location>
        <begin position="174"/>
        <end position="297"/>
    </location>
</feature>
<evidence type="ECO:0000313" key="9">
    <source>
        <dbReference type="Proteomes" id="UP001154255"/>
    </source>
</evidence>
<evidence type="ECO:0000256" key="3">
    <source>
        <dbReference type="ARBA" id="ARBA00023134"/>
    </source>
</evidence>
<keyword evidence="1 4" id="KW-0547">Nucleotide-binding</keyword>
<evidence type="ECO:0000256" key="2">
    <source>
        <dbReference type="ARBA" id="ARBA00022840"/>
    </source>
</evidence>
<dbReference type="GO" id="GO:0005525">
    <property type="term" value="F:GTP binding"/>
    <property type="evidence" value="ECO:0007669"/>
    <property type="project" value="UniProtKB-UniRule"/>
</dbReference>
<dbReference type="Proteomes" id="UP001154255">
    <property type="component" value="Unassembled WGS sequence"/>
</dbReference>
<evidence type="ECO:0000313" key="8">
    <source>
        <dbReference type="EMBL" id="CAI3945526.1"/>
    </source>
</evidence>
<dbReference type="InterPro" id="IPR053931">
    <property type="entry name" value="RapZ_C"/>
</dbReference>
<dbReference type="Proteomes" id="UP001154259">
    <property type="component" value="Unassembled WGS sequence"/>
</dbReference>
<dbReference type="SUPFAM" id="SSF52540">
    <property type="entry name" value="P-loop containing nucleoside triphosphate hydrolases"/>
    <property type="match status" value="1"/>
</dbReference>
<sequence>MQDDLLNKETIKQPVVFVTGLSGAGKSTILRALEDLGYELVDNAPVQVISDIVGKVEGPIVIGLDSRTNGFEASTVIELLTRLRLNPSLHIQLIYATSETDVLLRRYTATRRRHPMAAGGTVKEGIEAEIILMEPLRKVADLVIDTSDLPPFELRLLVETRYSLGKDKNQGLLTLTLMSFAFPSGVPREADMVFDARFLHNPYYIPELSKKTGLDKDVQEYVEKDPDYQKYVNQIDEMLNLIFPRFVLEGKKYATIAVGCSGGRHRSVTIVEDLAERLAYPKKNQEGLPVLVMHRELARQGIQTWRWVARPQEQAI</sequence>
<evidence type="ECO:0000256" key="4">
    <source>
        <dbReference type="HAMAP-Rule" id="MF_00636"/>
    </source>
</evidence>
<feature type="binding site" evidence="4">
    <location>
        <begin position="65"/>
        <end position="68"/>
    </location>
    <ligand>
        <name>GTP</name>
        <dbReference type="ChEBI" id="CHEBI:37565"/>
    </ligand>
</feature>
<dbReference type="AlphaFoldDB" id="A0A9W4X9H3"/>
<name>A0A9W4X9H3_9PROT</name>
<dbReference type="RefSeq" id="WP_271789925.1">
    <property type="nucleotide sequence ID" value="NZ_CAMXCM010000002.1"/>
</dbReference>
<gene>
    <name evidence="8" type="ORF">R53529_LOCUS1380</name>
    <name evidence="7" type="ORF">R53530_LOCUS1054</name>
</gene>
<dbReference type="EMBL" id="CAMXCM010000002">
    <property type="protein sequence ID" value="CAI3937924.1"/>
    <property type="molecule type" value="Genomic_DNA"/>
</dbReference>
<evidence type="ECO:0000313" key="10">
    <source>
        <dbReference type="Proteomes" id="UP001154259"/>
    </source>
</evidence>